<dbReference type="Proteomes" id="UP001601058">
    <property type="component" value="Unassembled WGS sequence"/>
</dbReference>
<reference evidence="2 3" key="1">
    <citation type="submission" date="2024-08" db="EMBL/GenBank/DDBJ databases">
        <title>Two novel Cytobacillus novel species.</title>
        <authorList>
            <person name="Liu G."/>
        </authorList>
    </citation>
    <scope>NUCLEOTIDE SEQUENCE [LARGE SCALE GENOMIC DNA]</scope>
    <source>
        <strain evidence="2 3">FJAT-53684</strain>
    </source>
</reference>
<keyword evidence="1" id="KW-0472">Membrane</keyword>
<organism evidence="2 3">
    <name type="scientific">Cytobacillus mangrovibacter</name>
    <dbReference type="NCBI Taxonomy" id="3299024"/>
    <lineage>
        <taxon>Bacteria</taxon>
        <taxon>Bacillati</taxon>
        <taxon>Bacillota</taxon>
        <taxon>Bacilli</taxon>
        <taxon>Bacillales</taxon>
        <taxon>Bacillaceae</taxon>
        <taxon>Cytobacillus</taxon>
    </lineage>
</organism>
<gene>
    <name evidence="2" type="ORF">ACFYKT_00130</name>
</gene>
<evidence type="ECO:0000313" key="3">
    <source>
        <dbReference type="Proteomes" id="UP001601058"/>
    </source>
</evidence>
<proteinExistence type="predicted"/>
<keyword evidence="1" id="KW-1133">Transmembrane helix</keyword>
<dbReference type="RefSeq" id="WP_389213673.1">
    <property type="nucleotide sequence ID" value="NZ_JBIACJ010000001.1"/>
</dbReference>
<dbReference type="EMBL" id="JBIACJ010000001">
    <property type="protein sequence ID" value="MFE8694757.1"/>
    <property type="molecule type" value="Genomic_DNA"/>
</dbReference>
<evidence type="ECO:0000313" key="2">
    <source>
        <dbReference type="EMBL" id="MFE8694757.1"/>
    </source>
</evidence>
<evidence type="ECO:0000256" key="1">
    <source>
        <dbReference type="SAM" id="Phobius"/>
    </source>
</evidence>
<keyword evidence="3" id="KW-1185">Reference proteome</keyword>
<accession>A0ABW6JW48</accession>
<protein>
    <recommendedName>
        <fullName evidence="4">HEAT repeat domain-containing protein</fullName>
    </recommendedName>
</protein>
<feature type="transmembrane region" description="Helical" evidence="1">
    <location>
        <begin position="29"/>
        <end position="48"/>
    </location>
</feature>
<evidence type="ECO:0008006" key="4">
    <source>
        <dbReference type="Google" id="ProtNLM"/>
    </source>
</evidence>
<name>A0ABW6JW48_9BACI</name>
<keyword evidence="1" id="KW-0812">Transmembrane</keyword>
<comment type="caution">
    <text evidence="2">The sequence shown here is derived from an EMBL/GenBank/DDBJ whole genome shotgun (WGS) entry which is preliminary data.</text>
</comment>
<sequence>MRYVITFFISLLCFLTLYFFQIDNIFIIGLVIILILAAVMFPMLKALFWETNIEKIERFLLKNKKNPNFYIVYAMANENDEDVKNLTEKLLQKYPQKSRQALLKTGEALYFKNITAAKSEVDHIKPLSHRLYYQAIILIEDGDMEGADEVIEKITTKWMENALLAEREKKLNNLSNAKKYAKKAKQHSKGVQRYLLHKTYEREFDL</sequence>